<keyword evidence="2" id="KW-1133">Transmembrane helix</keyword>
<dbReference type="AlphaFoldDB" id="A0A0G4FY23"/>
<organism evidence="4">
    <name type="scientific">Chromera velia CCMP2878</name>
    <dbReference type="NCBI Taxonomy" id="1169474"/>
    <lineage>
        <taxon>Eukaryota</taxon>
        <taxon>Sar</taxon>
        <taxon>Alveolata</taxon>
        <taxon>Colpodellida</taxon>
        <taxon>Chromeraceae</taxon>
        <taxon>Chromera</taxon>
    </lineage>
</organism>
<feature type="compositionally biased region" description="Polar residues" evidence="1">
    <location>
        <begin position="1205"/>
        <end position="1226"/>
    </location>
</feature>
<keyword evidence="2" id="KW-0472">Membrane</keyword>
<feature type="transmembrane region" description="Helical" evidence="2">
    <location>
        <begin position="827"/>
        <end position="846"/>
    </location>
</feature>
<proteinExistence type="predicted"/>
<feature type="compositionally biased region" description="Basic and acidic residues" evidence="1">
    <location>
        <begin position="287"/>
        <end position="308"/>
    </location>
</feature>
<name>A0A0G4FY23_9ALVE</name>
<evidence type="ECO:0000313" key="4">
    <source>
        <dbReference type="EMBL" id="CEM20326.1"/>
    </source>
</evidence>
<dbReference type="PhylomeDB" id="A0A0G4FY23"/>
<feature type="region of interest" description="Disordered" evidence="1">
    <location>
        <begin position="1123"/>
        <end position="1152"/>
    </location>
</feature>
<feature type="transmembrane region" description="Helical" evidence="2">
    <location>
        <begin position="1016"/>
        <end position="1040"/>
    </location>
</feature>
<dbReference type="GO" id="GO:0019825">
    <property type="term" value="F:oxygen binding"/>
    <property type="evidence" value="ECO:0007669"/>
    <property type="project" value="InterPro"/>
</dbReference>
<evidence type="ECO:0000256" key="1">
    <source>
        <dbReference type="SAM" id="MobiDB-lite"/>
    </source>
</evidence>
<feature type="compositionally biased region" description="Low complexity" evidence="1">
    <location>
        <begin position="343"/>
        <end position="354"/>
    </location>
</feature>
<accession>A0A0G4FY23</accession>
<feature type="transmembrane region" description="Helical" evidence="2">
    <location>
        <begin position="958"/>
        <end position="977"/>
    </location>
</feature>
<dbReference type="VEuPathDB" id="CryptoDB:Cvel_19339"/>
<dbReference type="Gene3D" id="1.10.490.10">
    <property type="entry name" value="Globins"/>
    <property type="match status" value="2"/>
</dbReference>
<feature type="transmembrane region" description="Helical" evidence="2">
    <location>
        <begin position="793"/>
        <end position="815"/>
    </location>
</feature>
<feature type="compositionally biased region" description="Basic and acidic residues" evidence="1">
    <location>
        <begin position="355"/>
        <end position="367"/>
    </location>
</feature>
<feature type="transmembrane region" description="Helical" evidence="2">
    <location>
        <begin position="917"/>
        <end position="937"/>
    </location>
</feature>
<evidence type="ECO:0000259" key="3">
    <source>
        <dbReference type="Pfam" id="PF00042"/>
    </source>
</evidence>
<feature type="domain" description="Globin" evidence="3">
    <location>
        <begin position="49"/>
        <end position="109"/>
    </location>
</feature>
<dbReference type="Pfam" id="PF00042">
    <property type="entry name" value="Globin"/>
    <property type="match status" value="1"/>
</dbReference>
<sequence>MTFAADGIDCADVGHQDALFRHSLILGKLTMEKAFLDMLSYISMYGADHKYMSANAPWLGLRHVHYGVQPEYFRYFRQTFLNALEQGLGDLWNDDYETAWCWAFDNAASRLSRQVDQMSRRLQLVNEDWKSITGSLGKDAFSAKVSANLMIKTSALAKGIVNLISYLVDSVNDRVKLRGVVNSLGIPWPEVFEDYQAIPKFDQVTPVVMQTLQEIVGRRWDQTHEDAWGWLWQLAVDENDGRWTEDDGRIFIDSWKTVEECIAKANSDGEEAEEGEGIYGYLDEELDKEKKENAKENEKEQEKKELPGRKNSLTGRRSSLIGQGNSTAGRRGSVVRLQERQSSPDSSEESPGSPKADEKGEKAEDFTPKATVQVKKEETEEESEGQQEAESVSAPKNRKGWMGFLSKTFVGRSFVKRASSSLESLPSDAAESDEDITLRRRRVAERLKKGPKTSRSVRDTIMKSFMQFLLERAPSQKAIWVKSDKCYQTVFFNQIHRILAYWDNPLQLWADDPDLALEHVAFGVTPVDLPMFGTVLLSTLQRLCGKHRWTLPFKLAWTKYWSLAAQGLSEVIAAAGNPLIRALLVRSHRDLRQALKDIPRGERASAACEVTIKGEKRSAIFWMLDSGDPDLAKLLVTDILTLRTNRSRLYFGRDALWNSHNVLLIPKLIRMSSAVLWAMLDGHYWASTVTANGRRKLLFFVEELWGNPLQENNERTDDRRTGGGLPAGSGAVMAGLGEAASKTHAEELLLHASLKDTLLPQIALAGHHELAAHPVVDFITTKKWNMFAWKSELLLQSLTAIMALCFSAGHLWLVGAGSPWIAFASRAGAWGSALVLFVAIGCRCVIQLRGGFTTRKAGSLPLPFGIPFHLSWPLNSLRLVGVILVLAKAAVELSHGHVGQDATEETEGVKRAYNFEVIEVAITGVILWFASVDAVTASRQGRRIAQTVAALASQMSQFIPLVLLLVLAFAHTVTFFARDTNSEEFQHFGDTSVRLLALLCGAWEPEWRYLDLSVHITLLVFVFIACILLLSAVAAVYVAVLPSAFEQADHAVFLSKVAKVVDAEFAMSPSRLNALHRSLPFGEPKCFDSSRLAAPDRALRAYFPLDWQAGRLRPGRLEFYDSEEGPEVAWPSEPSGGETGGGGKNGSGPAELSSEDLLTSALLSLEKQTGNVLQGTTKVTRLMRHIRKSVGKKKGDLSSSGGEISETQSSFFDQSSHMSESLQSYK</sequence>
<gene>
    <name evidence="4" type="ORF">Cvel_19339</name>
</gene>
<feature type="compositionally biased region" description="Gly residues" evidence="1">
    <location>
        <begin position="1137"/>
        <end position="1146"/>
    </location>
</feature>
<feature type="region of interest" description="Disordered" evidence="1">
    <location>
        <begin position="282"/>
        <end position="395"/>
    </location>
</feature>
<dbReference type="InterPro" id="IPR009050">
    <property type="entry name" value="Globin-like_sf"/>
</dbReference>
<dbReference type="GO" id="GO:0020037">
    <property type="term" value="F:heme binding"/>
    <property type="evidence" value="ECO:0007669"/>
    <property type="project" value="InterPro"/>
</dbReference>
<feature type="compositionally biased region" description="Polar residues" evidence="1">
    <location>
        <begin position="311"/>
        <end position="328"/>
    </location>
</feature>
<dbReference type="InterPro" id="IPR012292">
    <property type="entry name" value="Globin/Proto"/>
</dbReference>
<keyword evidence="2" id="KW-0812">Transmembrane</keyword>
<dbReference type="SUPFAM" id="SSF46458">
    <property type="entry name" value="Globin-like"/>
    <property type="match status" value="2"/>
</dbReference>
<evidence type="ECO:0000256" key="2">
    <source>
        <dbReference type="SAM" id="Phobius"/>
    </source>
</evidence>
<dbReference type="EMBL" id="CDMZ01000729">
    <property type="protein sequence ID" value="CEM20326.1"/>
    <property type="molecule type" value="Genomic_DNA"/>
</dbReference>
<protein>
    <recommendedName>
        <fullName evidence="3">Globin domain-containing protein</fullName>
    </recommendedName>
</protein>
<feature type="region of interest" description="Disordered" evidence="1">
    <location>
        <begin position="1184"/>
        <end position="1226"/>
    </location>
</feature>
<reference evidence="4" key="1">
    <citation type="submission" date="2014-11" db="EMBL/GenBank/DDBJ databases">
        <authorList>
            <person name="Otto D Thomas"/>
            <person name="Naeem Raeece"/>
        </authorList>
    </citation>
    <scope>NUCLEOTIDE SEQUENCE</scope>
</reference>
<dbReference type="InterPro" id="IPR000971">
    <property type="entry name" value="Globin"/>
</dbReference>